<protein>
    <submittedName>
        <fullName evidence="1">Uncharacterized protein</fullName>
    </submittedName>
</protein>
<dbReference type="EMBL" id="JNVN01002521">
    <property type="protein sequence ID" value="KHJ31868.1"/>
    <property type="molecule type" value="Genomic_DNA"/>
</dbReference>
<organism evidence="1 2">
    <name type="scientific">Uncinula necator</name>
    <name type="common">Grape powdery mildew</name>
    <dbReference type="NCBI Taxonomy" id="52586"/>
    <lineage>
        <taxon>Eukaryota</taxon>
        <taxon>Fungi</taxon>
        <taxon>Dikarya</taxon>
        <taxon>Ascomycota</taxon>
        <taxon>Pezizomycotina</taxon>
        <taxon>Leotiomycetes</taxon>
        <taxon>Erysiphales</taxon>
        <taxon>Erysiphaceae</taxon>
        <taxon>Erysiphe</taxon>
    </lineage>
</organism>
<sequence length="85" mass="9876">MGTFSKAGFITCHQQDDQQNGHEKKFTMEDLHFMLQELYKAIMEKVFMENAAMFAALKNETTSIKKEHNDLSKGCQKYVLEQENP</sequence>
<dbReference type="AlphaFoldDB" id="A0A0B1P0X2"/>
<keyword evidence="2" id="KW-1185">Reference proteome</keyword>
<comment type="caution">
    <text evidence="1">The sequence shown here is derived from an EMBL/GenBank/DDBJ whole genome shotgun (WGS) entry which is preliminary data.</text>
</comment>
<gene>
    <name evidence="1" type="ORF">EV44_g1314</name>
</gene>
<dbReference type="Proteomes" id="UP000030854">
    <property type="component" value="Unassembled WGS sequence"/>
</dbReference>
<proteinExistence type="predicted"/>
<reference evidence="1 2" key="1">
    <citation type="journal article" date="2014" name="BMC Genomics">
        <title>Adaptive genomic structural variation in the grape powdery mildew pathogen, Erysiphe necator.</title>
        <authorList>
            <person name="Jones L."/>
            <person name="Riaz S."/>
            <person name="Morales-Cruz A."/>
            <person name="Amrine K.C."/>
            <person name="McGuire B."/>
            <person name="Gubler W.D."/>
            <person name="Walker M.A."/>
            <person name="Cantu D."/>
        </authorList>
    </citation>
    <scope>NUCLEOTIDE SEQUENCE [LARGE SCALE GENOMIC DNA]</scope>
    <source>
        <strain evidence="2">c</strain>
    </source>
</reference>
<accession>A0A0B1P0X2</accession>
<dbReference type="HOGENOM" id="CLU_2514317_0_0_1"/>
<evidence type="ECO:0000313" key="2">
    <source>
        <dbReference type="Proteomes" id="UP000030854"/>
    </source>
</evidence>
<evidence type="ECO:0000313" key="1">
    <source>
        <dbReference type="EMBL" id="KHJ31868.1"/>
    </source>
</evidence>
<name>A0A0B1P0X2_UNCNE</name>